<accession>A0ABM8KIX9</accession>
<comment type="caution">
    <text evidence="1">The sequence shown here is derived from an EMBL/GenBank/DDBJ whole genome shotgun (WGS) entry which is preliminary data.</text>
</comment>
<sequence length="172" mass="19943">MNIIKVIALNKLIKTKTQMRNIIFLLLVTINLFSKPLQQKDHLKDKIVVQATIAEIYYNRLEVSTRLPYFANKFIDRKAKQRAEVPFAIWQTIKKTIDYSPFKNAVIQILNNNFTTAQMQVTVNEYQAKPYIPIVHLKLRNELQLASQDFDAVLLNHINTVLIANGYQALTL</sequence>
<dbReference type="EMBL" id="CADCST010000083">
    <property type="protein sequence ID" value="CAA9198754.1"/>
    <property type="molecule type" value="Genomic_DNA"/>
</dbReference>
<gene>
    <name evidence="1" type="ORF">FLACOL7796_02318</name>
</gene>
<protein>
    <submittedName>
        <fullName evidence="1">Uncharacterized protein</fullName>
    </submittedName>
</protein>
<dbReference type="RefSeq" id="WP_173966285.1">
    <property type="nucleotide sequence ID" value="NZ_CADCST010000083.1"/>
</dbReference>
<keyword evidence="2" id="KW-1185">Reference proteome</keyword>
<evidence type="ECO:0000313" key="2">
    <source>
        <dbReference type="Proteomes" id="UP000474567"/>
    </source>
</evidence>
<name>A0ABM8KIX9_9FLAO</name>
<dbReference type="Proteomes" id="UP000474567">
    <property type="component" value="Unassembled WGS sequence"/>
</dbReference>
<reference evidence="1 2" key="1">
    <citation type="submission" date="2020-02" db="EMBL/GenBank/DDBJ databases">
        <authorList>
            <person name="Criscuolo A."/>
        </authorList>
    </citation>
    <scope>NUCLEOTIDE SEQUENCE [LARGE SCALE GENOMIC DNA]</scope>
    <source>
        <strain evidence="1">CECT7796</strain>
    </source>
</reference>
<organism evidence="1 2">
    <name type="scientific">Flavobacterium collinsii</name>
    <dbReference type="NCBI Taxonomy" id="1114861"/>
    <lineage>
        <taxon>Bacteria</taxon>
        <taxon>Pseudomonadati</taxon>
        <taxon>Bacteroidota</taxon>
        <taxon>Flavobacteriia</taxon>
        <taxon>Flavobacteriales</taxon>
        <taxon>Flavobacteriaceae</taxon>
        <taxon>Flavobacterium</taxon>
    </lineage>
</organism>
<evidence type="ECO:0000313" key="1">
    <source>
        <dbReference type="EMBL" id="CAA9198754.1"/>
    </source>
</evidence>
<proteinExistence type="predicted"/>